<keyword evidence="5" id="KW-0862">Zinc</keyword>
<evidence type="ECO:0000259" key="9">
    <source>
        <dbReference type="PROSITE" id="PS52035"/>
    </source>
</evidence>
<dbReference type="Proteomes" id="UP000746584">
    <property type="component" value="Unassembled WGS sequence"/>
</dbReference>
<dbReference type="SUPFAM" id="SSF53187">
    <property type="entry name" value="Zn-dependent exopeptidases"/>
    <property type="match status" value="1"/>
</dbReference>
<protein>
    <submittedName>
        <fullName evidence="10">Zinc carboxypeptidase</fullName>
    </submittedName>
</protein>
<organism evidence="10 12">
    <name type="scientific">Curtobacterium luteum</name>
    <dbReference type="NCBI Taxonomy" id="33881"/>
    <lineage>
        <taxon>Bacteria</taxon>
        <taxon>Bacillati</taxon>
        <taxon>Actinomycetota</taxon>
        <taxon>Actinomycetes</taxon>
        <taxon>Micrococcales</taxon>
        <taxon>Microbacteriaceae</taxon>
        <taxon>Curtobacterium</taxon>
    </lineage>
</organism>
<feature type="domain" description="Peptidase M14" evidence="9">
    <location>
        <begin position="17"/>
        <end position="307"/>
    </location>
</feature>
<evidence type="ECO:0000313" key="12">
    <source>
        <dbReference type="Proteomes" id="UP000648535"/>
    </source>
</evidence>
<evidence type="ECO:0000256" key="7">
    <source>
        <dbReference type="PROSITE-ProRule" id="PRU01379"/>
    </source>
</evidence>
<reference evidence="10" key="2">
    <citation type="submission" date="2020-09" db="EMBL/GenBank/DDBJ databases">
        <authorList>
            <person name="Sun Q."/>
            <person name="Ohkuma M."/>
        </authorList>
    </citation>
    <scope>NUCLEOTIDE SEQUENCE</scope>
    <source>
        <strain evidence="10">JCM 1480</strain>
    </source>
</reference>
<dbReference type="InterPro" id="IPR000834">
    <property type="entry name" value="Peptidase_M14"/>
</dbReference>
<dbReference type="PROSITE" id="PS52035">
    <property type="entry name" value="PEPTIDASE_M14"/>
    <property type="match status" value="1"/>
</dbReference>
<keyword evidence="13" id="KW-1185">Reference proteome</keyword>
<evidence type="ECO:0000256" key="2">
    <source>
        <dbReference type="ARBA" id="ARBA00005988"/>
    </source>
</evidence>
<feature type="compositionally biased region" description="Basic and acidic residues" evidence="8">
    <location>
        <begin position="449"/>
        <end position="463"/>
    </location>
</feature>
<evidence type="ECO:0000256" key="5">
    <source>
        <dbReference type="ARBA" id="ARBA00022833"/>
    </source>
</evidence>
<dbReference type="EMBL" id="JAFBCG010000001">
    <property type="protein sequence ID" value="MBM7800906.1"/>
    <property type="molecule type" value="Genomic_DNA"/>
</dbReference>
<feature type="active site" description="Proton donor/acceptor" evidence="7">
    <location>
        <position position="277"/>
    </location>
</feature>
<reference evidence="11 13" key="3">
    <citation type="submission" date="2021-01" db="EMBL/GenBank/DDBJ databases">
        <title>Sequencing the genomes of 1000 actinobacteria strains.</title>
        <authorList>
            <person name="Klenk H.-P."/>
        </authorList>
    </citation>
    <scope>NUCLEOTIDE SEQUENCE [LARGE SCALE GENOMIC DNA]</scope>
    <source>
        <strain evidence="11 13">DSM 20542</strain>
    </source>
</reference>
<dbReference type="Proteomes" id="UP000648535">
    <property type="component" value="Unassembled WGS sequence"/>
</dbReference>
<dbReference type="Gene3D" id="3.40.630.10">
    <property type="entry name" value="Zn peptidases"/>
    <property type="match status" value="1"/>
</dbReference>
<dbReference type="PANTHER" id="PTHR11705:SF143">
    <property type="entry name" value="SLL0236 PROTEIN"/>
    <property type="match status" value="1"/>
</dbReference>
<evidence type="ECO:0000256" key="6">
    <source>
        <dbReference type="ARBA" id="ARBA00023049"/>
    </source>
</evidence>
<dbReference type="GO" id="GO:0008270">
    <property type="term" value="F:zinc ion binding"/>
    <property type="evidence" value="ECO:0007669"/>
    <property type="project" value="InterPro"/>
</dbReference>
<dbReference type="GO" id="GO:0006508">
    <property type="term" value="P:proteolysis"/>
    <property type="evidence" value="ECO:0007669"/>
    <property type="project" value="UniProtKB-KW"/>
</dbReference>
<dbReference type="SMART" id="SM00631">
    <property type="entry name" value="Zn_pept"/>
    <property type="match status" value="1"/>
</dbReference>
<evidence type="ECO:0000313" key="11">
    <source>
        <dbReference type="EMBL" id="MBM7800906.1"/>
    </source>
</evidence>
<reference evidence="10" key="1">
    <citation type="journal article" date="2014" name="Int. J. Syst. Evol. Microbiol.">
        <title>Complete genome sequence of Corynebacterium casei LMG S-19264T (=DSM 44701T), isolated from a smear-ripened cheese.</title>
        <authorList>
            <consortium name="US DOE Joint Genome Institute (JGI-PGF)"/>
            <person name="Walter F."/>
            <person name="Albersmeier A."/>
            <person name="Kalinowski J."/>
            <person name="Ruckert C."/>
        </authorList>
    </citation>
    <scope>NUCLEOTIDE SEQUENCE</scope>
    <source>
        <strain evidence="10">JCM 1480</strain>
    </source>
</reference>
<comment type="cofactor">
    <cofactor evidence="1">
        <name>Zn(2+)</name>
        <dbReference type="ChEBI" id="CHEBI:29105"/>
    </cofactor>
</comment>
<gene>
    <name evidence="10" type="ORF">GCM10009769_29680</name>
    <name evidence="11" type="ORF">JOE58_000157</name>
</gene>
<name>A0A8H9GC34_9MICO</name>
<evidence type="ECO:0000313" key="13">
    <source>
        <dbReference type="Proteomes" id="UP000746584"/>
    </source>
</evidence>
<keyword evidence="10" id="KW-0121">Carboxypeptidase</keyword>
<accession>A0A8H9GC34</accession>
<keyword evidence="4" id="KW-0378">Hydrolase</keyword>
<comment type="caution">
    <text evidence="10">The sequence shown here is derived from an EMBL/GenBank/DDBJ whole genome shotgun (WGS) entry which is preliminary data.</text>
</comment>
<feature type="region of interest" description="Disordered" evidence="8">
    <location>
        <begin position="449"/>
        <end position="495"/>
    </location>
</feature>
<dbReference type="PANTHER" id="PTHR11705">
    <property type="entry name" value="PROTEASE FAMILY M14 CARBOXYPEPTIDASE A,B"/>
    <property type="match status" value="1"/>
</dbReference>
<dbReference type="Pfam" id="PF00246">
    <property type="entry name" value="Peptidase_M14"/>
    <property type="match status" value="1"/>
</dbReference>
<evidence type="ECO:0000256" key="3">
    <source>
        <dbReference type="ARBA" id="ARBA00022670"/>
    </source>
</evidence>
<dbReference type="AlphaFoldDB" id="A0A8H9GC34"/>
<dbReference type="RefSeq" id="WP_188889273.1">
    <property type="nucleotide sequence ID" value="NZ_BMOI01000015.1"/>
</dbReference>
<evidence type="ECO:0000256" key="8">
    <source>
        <dbReference type="SAM" id="MobiDB-lite"/>
    </source>
</evidence>
<evidence type="ECO:0000256" key="1">
    <source>
        <dbReference type="ARBA" id="ARBA00001947"/>
    </source>
</evidence>
<sequence length="495" mass="53509">MDQRTVLRLAAEVPERDGFPLVDDLHARFAALAAAHPDQVTVTRIGTSRLGEPLHSHRIGSGSHAAVIVGGVHPNEPIGSWTALHLATWLLEDPEAAATLDTIWHIVPTIDPDGMRLNEAWFRDPHDRVHYARHFYRPAPDSQVEWTFPNSHGSVYFDRVLPETLAFMRLIDDTRPDLLVSLHNGEMGGVYYYLSEDLPDVIDTLRAVPTALGLPLDTGEPESPHLRALAPAVFAMDGVEAAYDYLVSLGIDPAEHIHGGSSAAWAARHGTLCMVAELPYWSHPDADDQTPTDESYADLLRRSADALAASGAELRAVLDEASPMLTIASPFLEASRAFVPLLAGIADTDRARADREPADRTATVAERFGCEDLVRCFRLRYAGMLLRALEVETTAGTAPASLRRLRDQLAERYAEWQADELPDAAPIPIRTLVGVQFGAILACASHVAGGDDSRHSAEPDRASPHRHGPSAAGASAGNRRRGASPLLATSLTGGA</sequence>
<dbReference type="EMBL" id="BMOI01000015">
    <property type="protein sequence ID" value="GGL09661.1"/>
    <property type="molecule type" value="Genomic_DNA"/>
</dbReference>
<evidence type="ECO:0000313" key="10">
    <source>
        <dbReference type="EMBL" id="GGL09661.1"/>
    </source>
</evidence>
<keyword evidence="3" id="KW-0645">Protease</keyword>
<proteinExistence type="inferred from homology"/>
<keyword evidence="6" id="KW-0482">Metalloprotease</keyword>
<comment type="similarity">
    <text evidence="2 7">Belongs to the peptidase M14 family.</text>
</comment>
<dbReference type="GO" id="GO:0004181">
    <property type="term" value="F:metallocarboxypeptidase activity"/>
    <property type="evidence" value="ECO:0007669"/>
    <property type="project" value="InterPro"/>
</dbReference>
<dbReference type="GO" id="GO:0005615">
    <property type="term" value="C:extracellular space"/>
    <property type="evidence" value="ECO:0007669"/>
    <property type="project" value="TreeGrafter"/>
</dbReference>
<evidence type="ECO:0000256" key="4">
    <source>
        <dbReference type="ARBA" id="ARBA00022801"/>
    </source>
</evidence>